<gene>
    <name evidence="2" type="ORF">SCHCODRAFT_112725</name>
</gene>
<accession>D8QFT3</accession>
<dbReference type="EMBL" id="GL377311">
    <property type="protein sequence ID" value="EFI93183.1"/>
    <property type="molecule type" value="Genomic_DNA"/>
</dbReference>
<dbReference type="InParanoid" id="D8QFT3"/>
<feature type="compositionally biased region" description="Low complexity" evidence="1">
    <location>
        <begin position="196"/>
        <end position="208"/>
    </location>
</feature>
<dbReference type="GeneID" id="9592141"/>
<evidence type="ECO:0000313" key="3">
    <source>
        <dbReference type="Proteomes" id="UP000007431"/>
    </source>
</evidence>
<evidence type="ECO:0000256" key="1">
    <source>
        <dbReference type="SAM" id="MobiDB-lite"/>
    </source>
</evidence>
<feature type="region of interest" description="Disordered" evidence="1">
    <location>
        <begin position="108"/>
        <end position="157"/>
    </location>
</feature>
<feature type="compositionally biased region" description="Basic and acidic residues" evidence="1">
    <location>
        <begin position="143"/>
        <end position="153"/>
    </location>
</feature>
<dbReference type="AlphaFoldDB" id="D8QFT3"/>
<protein>
    <submittedName>
        <fullName evidence="2">Uncharacterized protein</fullName>
    </submittedName>
</protein>
<name>D8QFT3_SCHCM</name>
<feature type="region of interest" description="Disordered" evidence="1">
    <location>
        <begin position="194"/>
        <end position="262"/>
    </location>
</feature>
<feature type="region of interest" description="Disordered" evidence="1">
    <location>
        <begin position="1"/>
        <end position="67"/>
    </location>
</feature>
<organism evidence="3">
    <name type="scientific">Schizophyllum commune (strain H4-8 / FGSC 9210)</name>
    <name type="common">Split gill fungus</name>
    <dbReference type="NCBI Taxonomy" id="578458"/>
    <lineage>
        <taxon>Eukaryota</taxon>
        <taxon>Fungi</taxon>
        <taxon>Dikarya</taxon>
        <taxon>Basidiomycota</taxon>
        <taxon>Agaricomycotina</taxon>
        <taxon>Agaricomycetes</taxon>
        <taxon>Agaricomycetidae</taxon>
        <taxon>Agaricales</taxon>
        <taxon>Schizophyllaceae</taxon>
        <taxon>Schizophyllum</taxon>
    </lineage>
</organism>
<dbReference type="HOGENOM" id="CLU_850350_0_0_1"/>
<feature type="compositionally biased region" description="Pro residues" evidence="1">
    <location>
        <begin position="124"/>
        <end position="133"/>
    </location>
</feature>
<proteinExistence type="predicted"/>
<reference evidence="2 3" key="1">
    <citation type="journal article" date="2010" name="Nat. Biotechnol.">
        <title>Genome sequence of the model mushroom Schizophyllum commune.</title>
        <authorList>
            <person name="Ohm R.A."/>
            <person name="de Jong J.F."/>
            <person name="Lugones L.G."/>
            <person name="Aerts A."/>
            <person name="Kothe E."/>
            <person name="Stajich J.E."/>
            <person name="de Vries R.P."/>
            <person name="Record E."/>
            <person name="Levasseur A."/>
            <person name="Baker S.E."/>
            <person name="Bartholomew K.A."/>
            <person name="Coutinho P.M."/>
            <person name="Erdmann S."/>
            <person name="Fowler T.J."/>
            <person name="Gathman A.C."/>
            <person name="Lombard V."/>
            <person name="Henrissat B."/>
            <person name="Knabe N."/>
            <person name="Kuees U."/>
            <person name="Lilly W.W."/>
            <person name="Lindquist E."/>
            <person name="Lucas S."/>
            <person name="Magnuson J.K."/>
            <person name="Piumi F."/>
            <person name="Raudaskoski M."/>
            <person name="Salamov A."/>
            <person name="Schmutz J."/>
            <person name="Schwarze F.W.M.R."/>
            <person name="vanKuyk P.A."/>
            <person name="Horton J.S."/>
            <person name="Grigoriev I.V."/>
            <person name="Woesten H.A.B."/>
        </authorList>
    </citation>
    <scope>NUCLEOTIDE SEQUENCE [LARGE SCALE GENOMIC DNA]</scope>
    <source>
        <strain evidence="3">H4-8 / FGSC 9210</strain>
    </source>
</reference>
<dbReference type="Proteomes" id="UP000007431">
    <property type="component" value="Unassembled WGS sequence"/>
</dbReference>
<evidence type="ECO:0000313" key="2">
    <source>
        <dbReference type="EMBL" id="EFI93183.1"/>
    </source>
</evidence>
<feature type="non-terminal residue" evidence="2">
    <location>
        <position position="327"/>
    </location>
</feature>
<dbReference type="VEuPathDB" id="FungiDB:SCHCODRAFT_02638942"/>
<dbReference type="KEGG" id="scm:SCHCO_02638942"/>
<keyword evidence="3" id="KW-1185">Reference proteome</keyword>
<sequence length="327" mass="35485">MGFLSRSSSKKSKKSAKSESVYEQPSPARSRLSLHRSANDSPSRSTRRSTSEDVPEPLPAPPCARVPCGDDIWARLTTRDATSFYLDFADPHGNALDPALDVYDVGKPGTMTRLTPDFPLLTNPAPPTSPPDPSPKRVSKRSPLREQTLRERTLSTINRPDSSYFLNKYVNSSQASTPSLPSLPLDLPSCNVPYASSNPSTTRLSSSPIGRPSISTPGRPSVSPSRPSVSPSRPSISPSRPSTRPSTPTRQRPSLSNALPPPLDITHPRYILYPTSRYQIRRNADIVASVDFQVYFSMTGVSGAAIAGTARDGRIQESSVKQTWSAV</sequence>
<dbReference type="OrthoDB" id="3026535at2759"/>
<feature type="compositionally biased region" description="Low complexity" evidence="1">
    <location>
        <begin position="215"/>
        <end position="256"/>
    </location>
</feature>